<evidence type="ECO:0000313" key="3">
    <source>
        <dbReference type="Proteomes" id="UP000324800"/>
    </source>
</evidence>
<gene>
    <name evidence="2" type="ORF">EZS28_054440</name>
</gene>
<comment type="caution">
    <text evidence="2">The sequence shown here is derived from an EMBL/GenBank/DDBJ whole genome shotgun (WGS) entry which is preliminary data.</text>
</comment>
<protein>
    <submittedName>
        <fullName evidence="2">Uncharacterized protein</fullName>
    </submittedName>
</protein>
<feature type="non-terminal residue" evidence="2">
    <location>
        <position position="108"/>
    </location>
</feature>
<feature type="compositionally biased region" description="Basic and acidic residues" evidence="1">
    <location>
        <begin position="63"/>
        <end position="74"/>
    </location>
</feature>
<reference evidence="2 3" key="1">
    <citation type="submission" date="2019-03" db="EMBL/GenBank/DDBJ databases">
        <title>Single cell metagenomics reveals metabolic interactions within the superorganism composed of flagellate Streblomastix strix and complex community of Bacteroidetes bacteria on its surface.</title>
        <authorList>
            <person name="Treitli S.C."/>
            <person name="Kolisko M."/>
            <person name="Husnik F."/>
            <person name="Keeling P."/>
            <person name="Hampl V."/>
        </authorList>
    </citation>
    <scope>NUCLEOTIDE SEQUENCE [LARGE SCALE GENOMIC DNA]</scope>
    <source>
        <strain evidence="2">ST1C</strain>
    </source>
</reference>
<dbReference type="Proteomes" id="UP000324800">
    <property type="component" value="Unassembled WGS sequence"/>
</dbReference>
<dbReference type="AlphaFoldDB" id="A0A5J4QNA2"/>
<dbReference type="EMBL" id="SNRW01044939">
    <property type="protein sequence ID" value="KAA6322394.1"/>
    <property type="molecule type" value="Genomic_DNA"/>
</dbReference>
<evidence type="ECO:0000313" key="2">
    <source>
        <dbReference type="EMBL" id="KAA6322394.1"/>
    </source>
</evidence>
<name>A0A5J4QNA2_9EUKA</name>
<organism evidence="2 3">
    <name type="scientific">Streblomastix strix</name>
    <dbReference type="NCBI Taxonomy" id="222440"/>
    <lineage>
        <taxon>Eukaryota</taxon>
        <taxon>Metamonada</taxon>
        <taxon>Preaxostyla</taxon>
        <taxon>Oxymonadida</taxon>
        <taxon>Streblomastigidae</taxon>
        <taxon>Streblomastix</taxon>
    </lineage>
</organism>
<sequence length="108" mass="12706">MPYIQIMSKVQDQQQNEKDTTSNSNFNSQRYNIKSIQYMQSDQNDVLMSQCNLRDLNALSPHDQNDGTLHDMNESVRSQMNDQDHYYGTQYPDTDISQMMSHNITQFM</sequence>
<proteinExistence type="predicted"/>
<accession>A0A5J4QNA2</accession>
<evidence type="ECO:0000256" key="1">
    <source>
        <dbReference type="SAM" id="MobiDB-lite"/>
    </source>
</evidence>
<feature type="region of interest" description="Disordered" evidence="1">
    <location>
        <begin position="1"/>
        <end position="28"/>
    </location>
</feature>
<feature type="region of interest" description="Disordered" evidence="1">
    <location>
        <begin position="57"/>
        <end position="94"/>
    </location>
</feature>